<sequence length="98" mass="10704">MATVPVLAGAAGVEHPFQRHNVSEWSHLDRLTGVLEHARVESDHWAASRAGSTGNYNKWSEFLATDLGTPGLRSPALSKFVCEAVCLEWGKSQPCEDK</sequence>
<name>A0A7R9CP56_TIMCR</name>
<gene>
    <name evidence="1" type="ORF">TCEB3V08_LOCUS5330</name>
</gene>
<evidence type="ECO:0000313" key="1">
    <source>
        <dbReference type="EMBL" id="CAD7400068.1"/>
    </source>
</evidence>
<protein>
    <submittedName>
        <fullName evidence="1">Uncharacterized protein</fullName>
    </submittedName>
</protein>
<dbReference type="AlphaFoldDB" id="A0A7R9CP56"/>
<organism evidence="1">
    <name type="scientific">Timema cristinae</name>
    <name type="common">Walking stick</name>
    <dbReference type="NCBI Taxonomy" id="61476"/>
    <lineage>
        <taxon>Eukaryota</taxon>
        <taxon>Metazoa</taxon>
        <taxon>Ecdysozoa</taxon>
        <taxon>Arthropoda</taxon>
        <taxon>Hexapoda</taxon>
        <taxon>Insecta</taxon>
        <taxon>Pterygota</taxon>
        <taxon>Neoptera</taxon>
        <taxon>Polyneoptera</taxon>
        <taxon>Phasmatodea</taxon>
        <taxon>Timematodea</taxon>
        <taxon>Timematoidea</taxon>
        <taxon>Timematidae</taxon>
        <taxon>Timema</taxon>
    </lineage>
</organism>
<reference evidence="1" key="1">
    <citation type="submission" date="2020-11" db="EMBL/GenBank/DDBJ databases">
        <authorList>
            <person name="Tran Van P."/>
        </authorList>
    </citation>
    <scope>NUCLEOTIDE SEQUENCE</scope>
</reference>
<proteinExistence type="predicted"/>
<accession>A0A7R9CP56</accession>
<dbReference type="EMBL" id="OC317987">
    <property type="protein sequence ID" value="CAD7400068.1"/>
    <property type="molecule type" value="Genomic_DNA"/>
</dbReference>